<dbReference type="Proteomes" id="UP000318571">
    <property type="component" value="Chromosome 8"/>
</dbReference>
<evidence type="ECO:0000313" key="2">
    <source>
        <dbReference type="Proteomes" id="UP000318571"/>
    </source>
</evidence>
<gene>
    <name evidence="1" type="ORF">TCAL_13870</name>
</gene>
<dbReference type="AlphaFoldDB" id="A0A553N6Q3"/>
<feature type="non-terminal residue" evidence="1">
    <location>
        <position position="1"/>
    </location>
</feature>
<name>A0A553N6Q3_TIGCA</name>
<protein>
    <submittedName>
        <fullName evidence="1">Uncharacterized protein</fullName>
    </submittedName>
</protein>
<dbReference type="EMBL" id="VCGU01000459">
    <property type="protein sequence ID" value="TRY61124.1"/>
    <property type="molecule type" value="Genomic_DNA"/>
</dbReference>
<organism evidence="1 2">
    <name type="scientific">Tigriopus californicus</name>
    <name type="common">Marine copepod</name>
    <dbReference type="NCBI Taxonomy" id="6832"/>
    <lineage>
        <taxon>Eukaryota</taxon>
        <taxon>Metazoa</taxon>
        <taxon>Ecdysozoa</taxon>
        <taxon>Arthropoda</taxon>
        <taxon>Crustacea</taxon>
        <taxon>Multicrustacea</taxon>
        <taxon>Hexanauplia</taxon>
        <taxon>Copepoda</taxon>
        <taxon>Harpacticoida</taxon>
        <taxon>Harpacticidae</taxon>
        <taxon>Tigriopus</taxon>
    </lineage>
</organism>
<sequence length="104" mass="11107">FCRLQISEATAMTPDPFLLSDDTDDDVTETVHECAELSYVAFTTPTNTMFCGETLSSKAGDMVPGALTSAPGDSFLVGLRTLTADLGEDMLTGFNLNYKQVACP</sequence>
<reference evidence="1 2" key="1">
    <citation type="journal article" date="2018" name="Nat. Ecol. Evol.">
        <title>Genomic signatures of mitonuclear coevolution across populations of Tigriopus californicus.</title>
        <authorList>
            <person name="Barreto F.S."/>
            <person name="Watson E.T."/>
            <person name="Lima T.G."/>
            <person name="Willett C.S."/>
            <person name="Edmands S."/>
            <person name="Li W."/>
            <person name="Burton R.S."/>
        </authorList>
    </citation>
    <scope>NUCLEOTIDE SEQUENCE [LARGE SCALE GENOMIC DNA]</scope>
    <source>
        <strain evidence="1 2">San Diego</strain>
    </source>
</reference>
<accession>A0A553N6Q3</accession>
<proteinExistence type="predicted"/>
<comment type="caution">
    <text evidence="1">The sequence shown here is derived from an EMBL/GenBank/DDBJ whole genome shotgun (WGS) entry which is preliminary data.</text>
</comment>
<keyword evidence="2" id="KW-1185">Reference proteome</keyword>
<evidence type="ECO:0000313" key="1">
    <source>
        <dbReference type="EMBL" id="TRY61124.1"/>
    </source>
</evidence>